<keyword evidence="8" id="KW-0479">Metal-binding</keyword>
<dbReference type="Gene3D" id="3.50.30.10">
    <property type="entry name" value="Phosphohistidine domain"/>
    <property type="match status" value="1"/>
</dbReference>
<dbReference type="EC" id="2.7.9.2" evidence="5"/>
<dbReference type="EMBL" id="FOUU01000002">
    <property type="protein sequence ID" value="SFM63825.1"/>
    <property type="molecule type" value="Genomic_DNA"/>
</dbReference>
<evidence type="ECO:0000256" key="6">
    <source>
        <dbReference type="ARBA" id="ARBA00021623"/>
    </source>
</evidence>
<comment type="catalytic activity">
    <reaction evidence="14">
        <text>pyruvate + ATP + H2O = phosphoenolpyruvate + AMP + phosphate + 2 H(+)</text>
        <dbReference type="Rhea" id="RHEA:11364"/>
        <dbReference type="ChEBI" id="CHEBI:15361"/>
        <dbReference type="ChEBI" id="CHEBI:15377"/>
        <dbReference type="ChEBI" id="CHEBI:15378"/>
        <dbReference type="ChEBI" id="CHEBI:30616"/>
        <dbReference type="ChEBI" id="CHEBI:43474"/>
        <dbReference type="ChEBI" id="CHEBI:58702"/>
        <dbReference type="ChEBI" id="CHEBI:456215"/>
        <dbReference type="EC" id="2.7.9.2"/>
    </reaction>
</comment>
<keyword evidence="10" id="KW-0418">Kinase</keyword>
<accession>A0A1I4SH64</accession>
<evidence type="ECO:0000259" key="15">
    <source>
        <dbReference type="Pfam" id="PF00391"/>
    </source>
</evidence>
<feature type="domain" description="Pyruvate phosphate dikinase AMP/ATP-binding" evidence="16">
    <location>
        <begin position="133"/>
        <end position="443"/>
    </location>
</feature>
<dbReference type="GO" id="GO:0006094">
    <property type="term" value="P:gluconeogenesis"/>
    <property type="evidence" value="ECO:0007669"/>
    <property type="project" value="UniProtKB-UniPathway"/>
</dbReference>
<dbReference type="Proteomes" id="UP000199611">
    <property type="component" value="Unassembled WGS sequence"/>
</dbReference>
<evidence type="ECO:0000256" key="1">
    <source>
        <dbReference type="ARBA" id="ARBA00001946"/>
    </source>
</evidence>
<dbReference type="Gene3D" id="3.30.470.20">
    <property type="entry name" value="ATP-grasp fold, B domain"/>
    <property type="match status" value="1"/>
</dbReference>
<comment type="similarity">
    <text evidence="4">Belongs to the PEP-utilizing enzyme family.</text>
</comment>
<keyword evidence="7" id="KW-0808">Transferase</keyword>
<dbReference type="InterPro" id="IPR013815">
    <property type="entry name" value="ATP_grasp_subdomain_1"/>
</dbReference>
<name>A0A1I4SH64_9BACT</name>
<dbReference type="UniPathway" id="UPA00138"/>
<feature type="domain" description="PEP-utilising enzyme mobile" evidence="15">
    <location>
        <begin position="484"/>
        <end position="553"/>
    </location>
</feature>
<dbReference type="InterPro" id="IPR002192">
    <property type="entry name" value="PPDK_AMP/ATP-bd"/>
</dbReference>
<proteinExistence type="inferred from homology"/>
<keyword evidence="9" id="KW-0547">Nucleotide-binding</keyword>
<dbReference type="InterPro" id="IPR006319">
    <property type="entry name" value="PEP_synth"/>
</dbReference>
<gene>
    <name evidence="17" type="ORF">SAMN05660836_00963</name>
</gene>
<sequence length="863" mass="96658">MRIFRYLSRKGKKRAFQREKLRQKLRERYSDFLELLSSNVELADIISDISETLRTGKIVGMNYVRSRATLAVSHALRMIRALNRMSGNRYASLYEVFDSLKNSIEKEISLAPPSLPRTIVFPLSHVDLTMGDWVGGKSAHLGEIASRAKLPVPEGFAVSVKAFHIFFEKNDLKAEISKLKQLTDFNDTAATQNLSEQIQALILRSPVPDEVKDALLAAFDGLARRKKAEDFSVAVRSSAVGEDTERSFAGQYVSLLNVSREKLVDAYKIVVASLYTPRALAYRFYSGIPDEDVTMGVLCLEMIDSVAAGVIYTADPTSPSSNQIIISAVWGLGPYAVEGRVQPDRYVVDRSRPLKIAEIRVSEKPVQLVRNPSGGLRETAVSPEKITAPCLREDQIITLAEYGLRLESHFGCPQDAEWALDPEGRLLILQSRPLQYVEREKDGRDEVVEVKGLEPIISGGETACPGAGAGRVFIIRDEEDLDKFPEGGILVARHSSPQFVVLMNKASAIVCEYGSTTGHMASVAREFGIPTLLGVPGAMERLKEGMEVTVDATGRRIFAGTIRELLRNRDRRKATVPGTPVHNILARVAQYIVPLNLTSPRDPSFSPHNCRTIHDIMRYVHEKSYEEMFTIGDALSDEIRFALRVKASLPIDLYIIDLGGGLAKEDLFLEKDSVEIEEIVNPPLRALLSGMTDEKVRQKEPRPVDLRGFLSVMTEQMLSPPKLGAERFGDRSYAMISDKYLNFNSRVGYHYSLLDAYCGKTVHKNYVSFSFMGGAADDLRRHRRAECIGIILKELGFSVEVKGDRVTGRIVKYEAPYLLECLRQIGLMLEYTRQMDMLMSTDKSAEFFARRFLEQNYRLDDLC</sequence>
<comment type="cofactor">
    <cofactor evidence="1">
        <name>Mg(2+)</name>
        <dbReference type="ChEBI" id="CHEBI:18420"/>
    </cofactor>
</comment>
<dbReference type="Pfam" id="PF00391">
    <property type="entry name" value="PEP-utilizers"/>
    <property type="match status" value="1"/>
</dbReference>
<evidence type="ECO:0000256" key="11">
    <source>
        <dbReference type="ARBA" id="ARBA00022840"/>
    </source>
</evidence>
<evidence type="ECO:0000259" key="16">
    <source>
        <dbReference type="Pfam" id="PF01326"/>
    </source>
</evidence>
<protein>
    <recommendedName>
        <fullName evidence="6">Phosphoenolpyruvate synthase</fullName>
        <ecNumber evidence="5">2.7.9.2</ecNumber>
    </recommendedName>
    <alternativeName>
        <fullName evidence="13">Pyruvate, water dikinase</fullName>
    </alternativeName>
</protein>
<dbReference type="GO" id="GO:0008986">
    <property type="term" value="F:pyruvate, water dikinase activity"/>
    <property type="evidence" value="ECO:0007669"/>
    <property type="project" value="UniProtKB-EC"/>
</dbReference>
<organism evidence="17 18">
    <name type="scientific">Thermodesulforhabdus norvegica</name>
    <dbReference type="NCBI Taxonomy" id="39841"/>
    <lineage>
        <taxon>Bacteria</taxon>
        <taxon>Pseudomonadati</taxon>
        <taxon>Thermodesulfobacteriota</taxon>
        <taxon>Syntrophobacteria</taxon>
        <taxon>Syntrophobacterales</taxon>
        <taxon>Thermodesulforhabdaceae</taxon>
        <taxon>Thermodesulforhabdus</taxon>
    </lineage>
</organism>
<dbReference type="PANTHER" id="PTHR43030">
    <property type="entry name" value="PHOSPHOENOLPYRUVATE SYNTHASE"/>
    <property type="match status" value="1"/>
</dbReference>
<evidence type="ECO:0000313" key="18">
    <source>
        <dbReference type="Proteomes" id="UP000199611"/>
    </source>
</evidence>
<evidence type="ECO:0000256" key="9">
    <source>
        <dbReference type="ARBA" id="ARBA00022741"/>
    </source>
</evidence>
<dbReference type="RefSeq" id="WP_093393887.1">
    <property type="nucleotide sequence ID" value="NZ_FOUU01000002.1"/>
</dbReference>
<evidence type="ECO:0000256" key="2">
    <source>
        <dbReference type="ARBA" id="ARBA00002988"/>
    </source>
</evidence>
<dbReference type="InterPro" id="IPR008279">
    <property type="entry name" value="PEP-util_enz_mobile_dom"/>
</dbReference>
<keyword evidence="18" id="KW-1185">Reference proteome</keyword>
<evidence type="ECO:0000256" key="14">
    <source>
        <dbReference type="ARBA" id="ARBA00047700"/>
    </source>
</evidence>
<dbReference type="SUPFAM" id="SSF52009">
    <property type="entry name" value="Phosphohistidine domain"/>
    <property type="match status" value="1"/>
</dbReference>
<evidence type="ECO:0000256" key="13">
    <source>
        <dbReference type="ARBA" id="ARBA00033470"/>
    </source>
</evidence>
<evidence type="ECO:0000256" key="10">
    <source>
        <dbReference type="ARBA" id="ARBA00022777"/>
    </source>
</evidence>
<keyword evidence="11" id="KW-0067">ATP-binding</keyword>
<dbReference type="Gene3D" id="3.30.1490.20">
    <property type="entry name" value="ATP-grasp fold, A domain"/>
    <property type="match status" value="1"/>
</dbReference>
<dbReference type="Pfam" id="PF01326">
    <property type="entry name" value="PPDK_N"/>
    <property type="match status" value="1"/>
</dbReference>
<evidence type="ECO:0000256" key="4">
    <source>
        <dbReference type="ARBA" id="ARBA00007837"/>
    </source>
</evidence>
<evidence type="ECO:0000256" key="12">
    <source>
        <dbReference type="ARBA" id="ARBA00022842"/>
    </source>
</evidence>
<evidence type="ECO:0000256" key="7">
    <source>
        <dbReference type="ARBA" id="ARBA00022679"/>
    </source>
</evidence>
<keyword evidence="17" id="KW-0670">Pyruvate</keyword>
<comment type="function">
    <text evidence="2">Catalyzes the phosphorylation of pyruvate to phosphoenolpyruvate.</text>
</comment>
<dbReference type="SUPFAM" id="SSF56059">
    <property type="entry name" value="Glutathione synthetase ATP-binding domain-like"/>
    <property type="match status" value="1"/>
</dbReference>
<dbReference type="GO" id="GO:0046872">
    <property type="term" value="F:metal ion binding"/>
    <property type="evidence" value="ECO:0007669"/>
    <property type="project" value="UniProtKB-KW"/>
</dbReference>
<dbReference type="InterPro" id="IPR036637">
    <property type="entry name" value="Phosphohistidine_dom_sf"/>
</dbReference>
<dbReference type="STRING" id="39841.SAMN05660836_00963"/>
<evidence type="ECO:0000256" key="8">
    <source>
        <dbReference type="ARBA" id="ARBA00022723"/>
    </source>
</evidence>
<dbReference type="GO" id="GO:0005524">
    <property type="term" value="F:ATP binding"/>
    <property type="evidence" value="ECO:0007669"/>
    <property type="project" value="UniProtKB-KW"/>
</dbReference>
<reference evidence="17 18" key="1">
    <citation type="submission" date="2016-10" db="EMBL/GenBank/DDBJ databases">
        <authorList>
            <person name="de Groot N.N."/>
        </authorList>
    </citation>
    <scope>NUCLEOTIDE SEQUENCE [LARGE SCALE GENOMIC DNA]</scope>
    <source>
        <strain evidence="17 18">DSM 9990</strain>
    </source>
</reference>
<evidence type="ECO:0000256" key="5">
    <source>
        <dbReference type="ARBA" id="ARBA00011996"/>
    </source>
</evidence>
<evidence type="ECO:0000313" key="17">
    <source>
        <dbReference type="EMBL" id="SFM63825.1"/>
    </source>
</evidence>
<dbReference type="OrthoDB" id="9760711at2"/>
<dbReference type="PANTHER" id="PTHR43030:SF1">
    <property type="entry name" value="PHOSPHOENOLPYRUVATE SYNTHASE"/>
    <property type="match status" value="1"/>
</dbReference>
<keyword evidence="12" id="KW-0460">Magnesium</keyword>
<comment type="pathway">
    <text evidence="3">Carbohydrate biosynthesis; gluconeogenesis.</text>
</comment>
<dbReference type="AlphaFoldDB" id="A0A1I4SH64"/>
<evidence type="ECO:0000256" key="3">
    <source>
        <dbReference type="ARBA" id="ARBA00004742"/>
    </source>
</evidence>